<gene>
    <name evidence="2" type="ORF">B0H15DRAFT_947157</name>
</gene>
<evidence type="ECO:0000313" key="2">
    <source>
        <dbReference type="EMBL" id="KAJ7093818.1"/>
    </source>
</evidence>
<sequence>MPYARSVPPFLRATMILTEPDEKTPSSSSNAYLHAPSSSYALSSSYASTPAPSSSGRSDTLQPPTTWTTWQQSASEPALPLPLPPPSFPPPSRAASENPHPQGLRPPTQPAALSRPPPPDLPRTAFQPMYLLADANSLRAGFPVVLPPSPRTPHPFAVHDVCEADWKQFLDDMRTLAHLSPQETATAYGVPILSALPLINVAVASAITHHIKRKKPRLVSLLVDKWNHHFFHPRGMEVILMRGQTKLSGQSDQPVAQLYTPRTVSFTPPPVDVALKPRASFSGTDAPSLSGTDSPDASPEGVATHKSKAQAKAERHARDKTWRLFVVSMEA</sequence>
<proteinExistence type="predicted"/>
<evidence type="ECO:0000313" key="3">
    <source>
        <dbReference type="Proteomes" id="UP001222325"/>
    </source>
</evidence>
<feature type="compositionally biased region" description="Low complexity" evidence="1">
    <location>
        <begin position="42"/>
        <end position="55"/>
    </location>
</feature>
<dbReference type="Proteomes" id="UP001222325">
    <property type="component" value="Unassembled WGS sequence"/>
</dbReference>
<comment type="caution">
    <text evidence="2">The sequence shown here is derived from an EMBL/GenBank/DDBJ whole genome shotgun (WGS) entry which is preliminary data.</text>
</comment>
<accession>A0AAD6UD94</accession>
<feature type="region of interest" description="Disordered" evidence="1">
    <location>
        <begin position="42"/>
        <end position="125"/>
    </location>
</feature>
<feature type="compositionally biased region" description="Low complexity" evidence="1">
    <location>
        <begin position="62"/>
        <end position="78"/>
    </location>
</feature>
<dbReference type="AlphaFoldDB" id="A0AAD6UD94"/>
<dbReference type="InterPro" id="IPR028018">
    <property type="entry name" value="DUF4646"/>
</dbReference>
<reference evidence="2" key="1">
    <citation type="submission" date="2023-03" db="EMBL/GenBank/DDBJ databases">
        <title>Massive genome expansion in bonnet fungi (Mycena s.s.) driven by repeated elements and novel gene families across ecological guilds.</title>
        <authorList>
            <consortium name="Lawrence Berkeley National Laboratory"/>
            <person name="Harder C.B."/>
            <person name="Miyauchi S."/>
            <person name="Viragh M."/>
            <person name="Kuo A."/>
            <person name="Thoen E."/>
            <person name="Andreopoulos B."/>
            <person name="Lu D."/>
            <person name="Skrede I."/>
            <person name="Drula E."/>
            <person name="Henrissat B."/>
            <person name="Morin E."/>
            <person name="Kohler A."/>
            <person name="Barry K."/>
            <person name="LaButti K."/>
            <person name="Morin E."/>
            <person name="Salamov A."/>
            <person name="Lipzen A."/>
            <person name="Mereny Z."/>
            <person name="Hegedus B."/>
            <person name="Baldrian P."/>
            <person name="Stursova M."/>
            <person name="Weitz H."/>
            <person name="Taylor A."/>
            <person name="Grigoriev I.V."/>
            <person name="Nagy L.G."/>
            <person name="Martin F."/>
            <person name="Kauserud H."/>
        </authorList>
    </citation>
    <scope>NUCLEOTIDE SEQUENCE</scope>
    <source>
        <strain evidence="2">CBHHK173m</strain>
    </source>
</reference>
<dbReference type="EMBL" id="JARJCN010000015">
    <property type="protein sequence ID" value="KAJ7093818.1"/>
    <property type="molecule type" value="Genomic_DNA"/>
</dbReference>
<protein>
    <submittedName>
        <fullName evidence="2">Uncharacterized protein</fullName>
    </submittedName>
</protein>
<organism evidence="2 3">
    <name type="scientific">Mycena belliarum</name>
    <dbReference type="NCBI Taxonomy" id="1033014"/>
    <lineage>
        <taxon>Eukaryota</taxon>
        <taxon>Fungi</taxon>
        <taxon>Dikarya</taxon>
        <taxon>Basidiomycota</taxon>
        <taxon>Agaricomycotina</taxon>
        <taxon>Agaricomycetes</taxon>
        <taxon>Agaricomycetidae</taxon>
        <taxon>Agaricales</taxon>
        <taxon>Marasmiineae</taxon>
        <taxon>Mycenaceae</taxon>
        <taxon>Mycena</taxon>
    </lineage>
</organism>
<evidence type="ECO:0000256" key="1">
    <source>
        <dbReference type="SAM" id="MobiDB-lite"/>
    </source>
</evidence>
<name>A0AAD6UD94_9AGAR</name>
<feature type="compositionally biased region" description="Polar residues" evidence="1">
    <location>
        <begin position="281"/>
        <end position="295"/>
    </location>
</feature>
<dbReference type="Pfam" id="PF15496">
    <property type="entry name" value="DUF4646"/>
    <property type="match status" value="1"/>
</dbReference>
<keyword evidence="3" id="KW-1185">Reference proteome</keyword>
<feature type="region of interest" description="Disordered" evidence="1">
    <location>
        <begin position="276"/>
        <end position="317"/>
    </location>
</feature>
<feature type="compositionally biased region" description="Pro residues" evidence="1">
    <location>
        <begin position="79"/>
        <end position="92"/>
    </location>
</feature>